<feature type="compositionally biased region" description="Polar residues" evidence="1">
    <location>
        <begin position="1"/>
        <end position="11"/>
    </location>
</feature>
<reference evidence="2 3" key="1">
    <citation type="submission" date="2014-03" db="EMBL/GenBank/DDBJ databases">
        <title>Genome of Paenirhodobacter enshiensis DW2-9.</title>
        <authorList>
            <person name="Wang D."/>
            <person name="Wang G."/>
        </authorList>
    </citation>
    <scope>NUCLEOTIDE SEQUENCE [LARGE SCALE GENOMIC DNA]</scope>
    <source>
        <strain evidence="2 3">DW2-9</strain>
    </source>
</reference>
<keyword evidence="3" id="KW-1185">Reference proteome</keyword>
<dbReference type="Proteomes" id="UP000028824">
    <property type="component" value="Unassembled WGS sequence"/>
</dbReference>
<comment type="caution">
    <text evidence="2">The sequence shown here is derived from an EMBL/GenBank/DDBJ whole genome shotgun (WGS) entry which is preliminary data.</text>
</comment>
<dbReference type="eggNOG" id="COG2890">
    <property type="taxonomic scope" value="Bacteria"/>
</dbReference>
<protein>
    <submittedName>
        <fullName evidence="2">Uncharacterized protein</fullName>
    </submittedName>
</protein>
<feature type="non-terminal residue" evidence="2">
    <location>
        <position position="1"/>
    </location>
</feature>
<proteinExistence type="predicted"/>
<name>A0A086XQ88_9RHOB</name>
<dbReference type="AlphaFoldDB" id="A0A086XQ88"/>
<evidence type="ECO:0000256" key="1">
    <source>
        <dbReference type="SAM" id="MobiDB-lite"/>
    </source>
</evidence>
<gene>
    <name evidence="2" type="ORF">CG50_13490</name>
</gene>
<evidence type="ECO:0000313" key="3">
    <source>
        <dbReference type="Proteomes" id="UP000028824"/>
    </source>
</evidence>
<evidence type="ECO:0000313" key="2">
    <source>
        <dbReference type="EMBL" id="KFI24188.1"/>
    </source>
</evidence>
<organism evidence="2 3">
    <name type="scientific">Paenirhodobacter enshiensis</name>
    <dbReference type="NCBI Taxonomy" id="1105367"/>
    <lineage>
        <taxon>Bacteria</taxon>
        <taxon>Pseudomonadati</taxon>
        <taxon>Pseudomonadota</taxon>
        <taxon>Alphaproteobacteria</taxon>
        <taxon>Rhodobacterales</taxon>
        <taxon>Rhodobacter group</taxon>
        <taxon>Paenirhodobacter</taxon>
    </lineage>
</organism>
<dbReference type="EMBL" id="JFZB01000065">
    <property type="protein sequence ID" value="KFI24188.1"/>
    <property type="molecule type" value="Genomic_DNA"/>
</dbReference>
<sequence>SVRFSGSTSLITEHASHPPGSKATEDTIFPTADETLASLALDPRQWRRLCICAIARTSTRAEVLGETVEDNVIFMERLG</sequence>
<feature type="region of interest" description="Disordered" evidence="1">
    <location>
        <begin position="1"/>
        <end position="26"/>
    </location>
</feature>
<accession>A0A086XQ88</accession>